<evidence type="ECO:0000313" key="1">
    <source>
        <dbReference type="EMBL" id="GBN91208.1"/>
    </source>
</evidence>
<comment type="caution">
    <text evidence="1">The sequence shown here is derived from an EMBL/GenBank/DDBJ whole genome shotgun (WGS) entry which is preliminary data.</text>
</comment>
<dbReference type="OrthoDB" id="7422307at2759"/>
<reference evidence="1 2" key="1">
    <citation type="journal article" date="2019" name="Sci. Rep.">
        <title>Orb-weaving spider Araneus ventricosus genome elucidates the spidroin gene catalogue.</title>
        <authorList>
            <person name="Kono N."/>
            <person name="Nakamura H."/>
            <person name="Ohtoshi R."/>
            <person name="Moran D.A.P."/>
            <person name="Shinohara A."/>
            <person name="Yoshida Y."/>
            <person name="Fujiwara M."/>
            <person name="Mori M."/>
            <person name="Tomita M."/>
            <person name="Arakawa K."/>
        </authorList>
    </citation>
    <scope>NUCLEOTIDE SEQUENCE [LARGE SCALE GENOMIC DNA]</scope>
</reference>
<protein>
    <submittedName>
        <fullName evidence="1">Uncharacterized protein</fullName>
    </submittedName>
</protein>
<keyword evidence="2" id="KW-1185">Reference proteome</keyword>
<proteinExistence type="predicted"/>
<gene>
    <name evidence="1" type="ORF">AVEN_52973_1</name>
</gene>
<sequence>MYETGLPGERSLLFGRSFGLKLLSNVTLRSLRKSPVEPEFNDIVPLSKILALEVDSNDIDELVEEQKQELTTEELMELHCVSQQEVIEESLSDEEVTAKQ</sequence>
<accession>A0A4Y2SS59</accession>
<dbReference type="Proteomes" id="UP000499080">
    <property type="component" value="Unassembled WGS sequence"/>
</dbReference>
<evidence type="ECO:0000313" key="2">
    <source>
        <dbReference type="Proteomes" id="UP000499080"/>
    </source>
</evidence>
<dbReference type="EMBL" id="BGPR01023772">
    <property type="protein sequence ID" value="GBN91208.1"/>
    <property type="molecule type" value="Genomic_DNA"/>
</dbReference>
<organism evidence="1 2">
    <name type="scientific">Araneus ventricosus</name>
    <name type="common">Orbweaver spider</name>
    <name type="synonym">Epeira ventricosa</name>
    <dbReference type="NCBI Taxonomy" id="182803"/>
    <lineage>
        <taxon>Eukaryota</taxon>
        <taxon>Metazoa</taxon>
        <taxon>Ecdysozoa</taxon>
        <taxon>Arthropoda</taxon>
        <taxon>Chelicerata</taxon>
        <taxon>Arachnida</taxon>
        <taxon>Araneae</taxon>
        <taxon>Araneomorphae</taxon>
        <taxon>Entelegynae</taxon>
        <taxon>Araneoidea</taxon>
        <taxon>Araneidae</taxon>
        <taxon>Araneus</taxon>
    </lineage>
</organism>
<dbReference type="AlphaFoldDB" id="A0A4Y2SS59"/>
<name>A0A4Y2SS59_ARAVE</name>